<dbReference type="InterPro" id="IPR058240">
    <property type="entry name" value="rSAM_sf"/>
</dbReference>
<keyword evidence="2 5" id="KW-0808">Transferase</keyword>
<dbReference type="EMBL" id="VSSQ01004037">
    <property type="protein sequence ID" value="MPM23457.1"/>
    <property type="molecule type" value="Genomic_DNA"/>
</dbReference>
<dbReference type="InterPro" id="IPR013785">
    <property type="entry name" value="Aldolase_TIM"/>
</dbReference>
<dbReference type="PANTHER" id="PTHR37418">
    <property type="entry name" value="3-KETO-5-AMINOHEXANOATE CLEAVAGE ENZYME-RELATED"/>
    <property type="match status" value="1"/>
</dbReference>
<dbReference type="GO" id="GO:0046872">
    <property type="term" value="F:metal ion binding"/>
    <property type="evidence" value="ECO:0007669"/>
    <property type="project" value="UniProtKB-KW"/>
</dbReference>
<gene>
    <name evidence="5" type="primary">kce_7</name>
    <name evidence="5" type="ORF">SDC9_69930</name>
</gene>
<keyword evidence="3" id="KW-0479">Metal-binding</keyword>
<accession>A0A644Y5I7</accession>
<keyword evidence="5" id="KW-0012">Acyltransferase</keyword>
<comment type="caution">
    <text evidence="5">The sequence shown here is derived from an EMBL/GenBank/DDBJ whole genome shotgun (WGS) entry which is preliminary data.</text>
</comment>
<dbReference type="Gene3D" id="3.20.20.70">
    <property type="entry name" value="Aldolase class I"/>
    <property type="match status" value="1"/>
</dbReference>
<keyword evidence="4" id="KW-0862">Zinc</keyword>
<evidence type="ECO:0000256" key="2">
    <source>
        <dbReference type="ARBA" id="ARBA00022679"/>
    </source>
</evidence>
<dbReference type="SUPFAM" id="SSF102114">
    <property type="entry name" value="Radical SAM enzymes"/>
    <property type="match status" value="1"/>
</dbReference>
<dbReference type="InterPro" id="IPR008567">
    <property type="entry name" value="BKACE"/>
</dbReference>
<dbReference type="AlphaFoldDB" id="A0A644Y5I7"/>
<dbReference type="Pfam" id="PF05853">
    <property type="entry name" value="BKACE"/>
    <property type="match status" value="1"/>
</dbReference>
<dbReference type="EC" id="2.3.1.247" evidence="5"/>
<evidence type="ECO:0000256" key="3">
    <source>
        <dbReference type="ARBA" id="ARBA00022723"/>
    </source>
</evidence>
<organism evidence="5">
    <name type="scientific">bioreactor metagenome</name>
    <dbReference type="NCBI Taxonomy" id="1076179"/>
    <lineage>
        <taxon>unclassified sequences</taxon>
        <taxon>metagenomes</taxon>
        <taxon>ecological metagenomes</taxon>
    </lineage>
</organism>
<reference evidence="5" key="1">
    <citation type="submission" date="2019-08" db="EMBL/GenBank/DDBJ databases">
        <authorList>
            <person name="Kucharzyk K."/>
            <person name="Murdoch R.W."/>
            <person name="Higgins S."/>
            <person name="Loffler F."/>
        </authorList>
    </citation>
    <scope>NUCLEOTIDE SEQUENCE</scope>
</reference>
<dbReference type="PANTHER" id="PTHR37418:SF2">
    <property type="entry name" value="3-KETO-5-AMINOHEXANOATE CLEAVAGE ENZYME"/>
    <property type="match status" value="1"/>
</dbReference>
<name>A0A644Y5I7_9ZZZZ</name>
<evidence type="ECO:0000256" key="4">
    <source>
        <dbReference type="ARBA" id="ARBA00022833"/>
    </source>
</evidence>
<sequence length="286" mass="31975">MLPLVLNFTPTGMLPMKKDCPFVPISPKEIIEDVRVANELGITSVHLHARDEATGEPTYHKEVFEEIITGIRVFAPELVVVVTTSGRKYSQVEKRAEVLELEGDAKPDMASLTLSSLNFNNVASVNEPSTIQALCRTMLERGIKPELEAFDVGMLNYAKYLISKQLVEPPFCFSFIFGNIACAQADFLTMGLMLNNLPEDSYAQFGGIGRYQQLVNAVAVASGYGVRVGLEDNYWFDEQRTVLATNEMLLERVRLLAKTNGREIMKPSEFRRRLRLKPGNGEYGCL</sequence>
<comment type="cofactor">
    <cofactor evidence="1">
        <name>Zn(2+)</name>
        <dbReference type="ChEBI" id="CHEBI:29105"/>
    </cofactor>
</comment>
<evidence type="ECO:0000256" key="1">
    <source>
        <dbReference type="ARBA" id="ARBA00001947"/>
    </source>
</evidence>
<evidence type="ECO:0000313" key="5">
    <source>
        <dbReference type="EMBL" id="MPM23457.1"/>
    </source>
</evidence>
<proteinExistence type="predicted"/>
<protein>
    <submittedName>
        <fullName evidence="5">3-keto-5-aminohexanoate cleavage enzyme</fullName>
        <ecNumber evidence="5">2.3.1.247</ecNumber>
    </submittedName>
</protein>
<dbReference type="GO" id="GO:0043720">
    <property type="term" value="F:3-keto-5-aminohexanoate cleavage activity"/>
    <property type="evidence" value="ECO:0007669"/>
    <property type="project" value="InterPro"/>
</dbReference>